<protein>
    <recommendedName>
        <fullName evidence="4">Transposase</fullName>
    </recommendedName>
</protein>
<feature type="coiled-coil region" evidence="1">
    <location>
        <begin position="101"/>
        <end position="128"/>
    </location>
</feature>
<proteinExistence type="predicted"/>
<keyword evidence="1" id="KW-0175">Coiled coil</keyword>
<gene>
    <name evidence="2" type="ORF">JZK55_17180</name>
</gene>
<evidence type="ECO:0000313" key="3">
    <source>
        <dbReference type="Proteomes" id="UP000516360"/>
    </source>
</evidence>
<reference evidence="2 3" key="1">
    <citation type="submission" date="2020-03" db="EMBL/GenBank/DDBJ databases">
        <title>Complete genome sequences of two sulfur-disproportionating bacterial strains T55J and Mzg5.</title>
        <authorList>
            <person name="Umezawa K."/>
            <person name="Kojima H."/>
            <person name="Kato Y."/>
            <person name="Fukui M."/>
        </authorList>
    </citation>
    <scope>NUCLEOTIDE SEQUENCE [LARGE SCALE GENOMIC DNA]</scope>
    <source>
        <strain evidence="2 3">T55J</strain>
    </source>
</reference>
<dbReference type="KEGG" id="dtp:JZK55_17180"/>
<dbReference type="RefSeq" id="WP_203471969.1">
    <property type="nucleotide sequence ID" value="NZ_AP022873.1"/>
</dbReference>
<accession>A0A7G1H4F9</accession>
<organism evidence="2 3">
    <name type="scientific">Dissulfurispira thermophila</name>
    <dbReference type="NCBI Taxonomy" id="2715679"/>
    <lineage>
        <taxon>Bacteria</taxon>
        <taxon>Pseudomonadati</taxon>
        <taxon>Nitrospirota</taxon>
        <taxon>Thermodesulfovibrionia</taxon>
        <taxon>Thermodesulfovibrionales</taxon>
        <taxon>Dissulfurispiraceae</taxon>
        <taxon>Dissulfurispira</taxon>
    </lineage>
</organism>
<dbReference type="Proteomes" id="UP000516360">
    <property type="component" value="Chromosome"/>
</dbReference>
<evidence type="ECO:0000313" key="2">
    <source>
        <dbReference type="EMBL" id="BCB96796.1"/>
    </source>
</evidence>
<dbReference type="AlphaFoldDB" id="A0A7G1H4F9"/>
<evidence type="ECO:0008006" key="4">
    <source>
        <dbReference type="Google" id="ProtNLM"/>
    </source>
</evidence>
<keyword evidence="3" id="KW-1185">Reference proteome</keyword>
<evidence type="ECO:0000256" key="1">
    <source>
        <dbReference type="SAM" id="Coils"/>
    </source>
</evidence>
<dbReference type="EMBL" id="AP022873">
    <property type="protein sequence ID" value="BCB96796.1"/>
    <property type="molecule type" value="Genomic_DNA"/>
</dbReference>
<sequence>MERIQRYNTGSKHALRAVLDDYFPELNGIFWSMKSKGLWAVLENCPFPEDVKRLGQKELTELIAKSTRRKGSAAKKVAELYHAAKETVGLKQIGIADRYRLKMYLEEVKRSEAQLKDIEEEMKKLLGEVPCAKNILSIPV</sequence>
<name>A0A7G1H4F9_9BACT</name>